<dbReference type="PANTHER" id="PTHR46776">
    <property type="entry name" value="CYCLIN-DEPENDENT KINASE INHIBITOR 4-RELATED"/>
    <property type="match status" value="1"/>
</dbReference>
<evidence type="ECO:0000313" key="6">
    <source>
        <dbReference type="Proteomes" id="UP001552299"/>
    </source>
</evidence>
<reference evidence="5 6" key="1">
    <citation type="journal article" date="2024" name="Plant Biotechnol. J.">
        <title>Dendrobium thyrsiflorum genome and its molecular insights into genes involved in important horticultural traits.</title>
        <authorList>
            <person name="Chen B."/>
            <person name="Wang J.Y."/>
            <person name="Zheng P.J."/>
            <person name="Li K.L."/>
            <person name="Liang Y.M."/>
            <person name="Chen X.F."/>
            <person name="Zhang C."/>
            <person name="Zhao X."/>
            <person name="He X."/>
            <person name="Zhang G.Q."/>
            <person name="Liu Z.J."/>
            <person name="Xu Q."/>
        </authorList>
    </citation>
    <scope>NUCLEOTIDE SEQUENCE [LARGE SCALE GENOMIC DNA]</scope>
    <source>
        <strain evidence="5">GZMU011</strain>
    </source>
</reference>
<evidence type="ECO:0000256" key="3">
    <source>
        <dbReference type="PIRNR" id="PIRNR017811"/>
    </source>
</evidence>
<evidence type="ECO:0000259" key="4">
    <source>
        <dbReference type="Pfam" id="PF02234"/>
    </source>
</evidence>
<accession>A0ABD0UGM2</accession>
<evidence type="ECO:0000256" key="2">
    <source>
        <dbReference type="ARBA" id="ARBA00023013"/>
    </source>
</evidence>
<proteinExistence type="inferred from homology"/>
<dbReference type="Pfam" id="PF02234">
    <property type="entry name" value="CDI"/>
    <property type="match status" value="1"/>
</dbReference>
<dbReference type="PIRSF" id="PIRSF017811">
    <property type="entry name" value="CDK_inhib_pln"/>
    <property type="match status" value="1"/>
</dbReference>
<comment type="caution">
    <text evidence="5">The sequence shown here is derived from an EMBL/GenBank/DDBJ whole genome shotgun (WGS) entry which is preliminary data.</text>
</comment>
<dbReference type="EMBL" id="JANQDX010000014">
    <property type="protein sequence ID" value="KAL0911898.1"/>
    <property type="molecule type" value="Genomic_DNA"/>
</dbReference>
<dbReference type="InterPro" id="IPR044898">
    <property type="entry name" value="CDI_dom_sf"/>
</dbReference>
<dbReference type="Proteomes" id="UP001552299">
    <property type="component" value="Unassembled WGS sequence"/>
</dbReference>
<comment type="similarity">
    <text evidence="1 3">Belongs to the CDI family. ICK/KRP subfamily.</text>
</comment>
<dbReference type="GO" id="GO:0005634">
    <property type="term" value="C:nucleus"/>
    <property type="evidence" value="ECO:0007669"/>
    <property type="project" value="UniProtKB-UniRule"/>
</dbReference>
<gene>
    <name evidence="5" type="ORF">M5K25_017832</name>
</gene>
<protein>
    <recommendedName>
        <fullName evidence="3">Cyclin-dependent kinase inhibitor</fullName>
    </recommendedName>
</protein>
<organism evidence="5 6">
    <name type="scientific">Dendrobium thyrsiflorum</name>
    <name type="common">Pinecone-like raceme dendrobium</name>
    <name type="synonym">Orchid</name>
    <dbReference type="NCBI Taxonomy" id="117978"/>
    <lineage>
        <taxon>Eukaryota</taxon>
        <taxon>Viridiplantae</taxon>
        <taxon>Streptophyta</taxon>
        <taxon>Embryophyta</taxon>
        <taxon>Tracheophyta</taxon>
        <taxon>Spermatophyta</taxon>
        <taxon>Magnoliopsida</taxon>
        <taxon>Liliopsida</taxon>
        <taxon>Asparagales</taxon>
        <taxon>Orchidaceae</taxon>
        <taxon>Epidendroideae</taxon>
        <taxon>Malaxideae</taxon>
        <taxon>Dendrobiinae</taxon>
        <taxon>Dendrobium</taxon>
    </lineage>
</organism>
<dbReference type="InterPro" id="IPR044275">
    <property type="entry name" value="KRP"/>
</dbReference>
<dbReference type="InterPro" id="IPR003175">
    <property type="entry name" value="CDI_dom"/>
</dbReference>
<evidence type="ECO:0000256" key="1">
    <source>
        <dbReference type="ARBA" id="ARBA00010274"/>
    </source>
</evidence>
<keyword evidence="2 3" id="KW-0649">Protein kinase inhibitor</keyword>
<feature type="domain" description="Cyclin-dependent kinase inhibitor" evidence="4">
    <location>
        <begin position="171"/>
        <end position="214"/>
    </location>
</feature>
<dbReference type="GO" id="GO:0004861">
    <property type="term" value="F:cyclin-dependent protein serine/threonine kinase inhibitor activity"/>
    <property type="evidence" value="ECO:0007669"/>
    <property type="project" value="UniProtKB-UniRule"/>
</dbReference>
<name>A0ABD0UGM2_DENTH</name>
<sequence length="216" mass="24610">MVKCMKKCRRIAKVAVMEVTQVVGMRTRARSLALAAAAELRVSRKRKAGRSEDGELQMAYLKLRSRSLVMTHRDQSKLAGLSDGRIYGNGERIISRCSSSSSCEAVDADVDILFPSVRVHTPCEDVAGRSMCKFEFSRDRREMSLSIYSGELQESSAERISRQSTPQFRTPPADEIEEFFTAAEKSEKHRFKSRYNFDVDKEVPLEGRYEWVRINP</sequence>
<keyword evidence="6" id="KW-1185">Reference proteome</keyword>
<evidence type="ECO:0000313" key="5">
    <source>
        <dbReference type="EMBL" id="KAL0911898.1"/>
    </source>
</evidence>
<dbReference type="AlphaFoldDB" id="A0ABD0UGM2"/>
<dbReference type="Gene3D" id="4.10.365.10">
    <property type="entry name" value="p27"/>
    <property type="match status" value="1"/>
</dbReference>